<gene>
    <name evidence="1" type="primary">TRPV6_2</name>
    <name evidence="1" type="ORF">K3G42_025498</name>
</gene>
<accession>A0ACB8ERP4</accession>
<keyword evidence="1" id="KW-0675">Receptor</keyword>
<evidence type="ECO:0000313" key="1">
    <source>
        <dbReference type="EMBL" id="KAH7995434.1"/>
    </source>
</evidence>
<dbReference type="Proteomes" id="UP000827872">
    <property type="component" value="Linkage Group LG07"/>
</dbReference>
<protein>
    <submittedName>
        <fullName evidence="1">Transient receptor putative cation channel sub V member 6</fullName>
    </submittedName>
</protein>
<comment type="caution">
    <text evidence="1">The sequence shown here is derived from an EMBL/GenBank/DDBJ whole genome shotgun (WGS) entry which is preliminary data.</text>
</comment>
<sequence>MAQIWVRTGLPSPTVALGSITYACMILVTMVMRLTNTDGEVVPMSFALVLGWCNVMYFARGFQMLGPFTIMIQKMIFGDLIRFCGLMAVVILGFASAFYIIFQTENPNALGHFYSYPMSLFSTFELFLTIIDGPANYEVDLPFMYSVVYFAFAIIAALLMLNLLIAMMGDTHWRVASDRDDLWRAQVVATTVMLEQKLPRCLWPRTGICGLDYGLGDRWYLRVEERLDANKQKMVRYAKAFKNNDLDKQSVKLELDEGFHFRKEHSPSVSRSTSQSSSHRGWQILRNSTFSHLHGEVNHALEEEVYHV</sequence>
<name>A0ACB8ERP4_9SAUR</name>
<evidence type="ECO:0000313" key="2">
    <source>
        <dbReference type="Proteomes" id="UP000827872"/>
    </source>
</evidence>
<reference evidence="1" key="1">
    <citation type="submission" date="2021-08" db="EMBL/GenBank/DDBJ databases">
        <title>The first chromosome-level gecko genome reveals the dynamic sex chromosomes of Neotropical dwarf geckos (Sphaerodactylidae: Sphaerodactylus).</title>
        <authorList>
            <person name="Pinto B.J."/>
            <person name="Keating S.E."/>
            <person name="Gamble T."/>
        </authorList>
    </citation>
    <scope>NUCLEOTIDE SEQUENCE</scope>
    <source>
        <strain evidence="1">TG3544</strain>
    </source>
</reference>
<keyword evidence="2" id="KW-1185">Reference proteome</keyword>
<organism evidence="1 2">
    <name type="scientific">Sphaerodactylus townsendi</name>
    <dbReference type="NCBI Taxonomy" id="933632"/>
    <lineage>
        <taxon>Eukaryota</taxon>
        <taxon>Metazoa</taxon>
        <taxon>Chordata</taxon>
        <taxon>Craniata</taxon>
        <taxon>Vertebrata</taxon>
        <taxon>Euteleostomi</taxon>
        <taxon>Lepidosauria</taxon>
        <taxon>Squamata</taxon>
        <taxon>Bifurcata</taxon>
        <taxon>Gekkota</taxon>
        <taxon>Sphaerodactylidae</taxon>
        <taxon>Sphaerodactylus</taxon>
    </lineage>
</organism>
<dbReference type="EMBL" id="CM037620">
    <property type="protein sequence ID" value="KAH7995434.1"/>
    <property type="molecule type" value="Genomic_DNA"/>
</dbReference>
<proteinExistence type="predicted"/>